<name>A0ABT2GBN0_9MICO</name>
<evidence type="ECO:0000313" key="2">
    <source>
        <dbReference type="Proteomes" id="UP001165580"/>
    </source>
</evidence>
<gene>
    <name evidence="1" type="ORF">NVV95_03335</name>
</gene>
<keyword evidence="2" id="KW-1185">Reference proteome</keyword>
<protein>
    <submittedName>
        <fullName evidence="1">Uncharacterized protein</fullName>
    </submittedName>
</protein>
<accession>A0ABT2GBN0</accession>
<proteinExistence type="predicted"/>
<dbReference type="EMBL" id="JANTEZ010000001">
    <property type="protein sequence ID" value="MCS5713585.1"/>
    <property type="molecule type" value="Genomic_DNA"/>
</dbReference>
<sequence>MSMLHLDPDRMIGESRLLDTVTPRPPSERVRLARAEVIRVLTTTANDRADAEQDYLDALDAHHRAYAAALAADFTPADLERLGLAPSTPER</sequence>
<evidence type="ECO:0000313" key="1">
    <source>
        <dbReference type="EMBL" id="MCS5713585.1"/>
    </source>
</evidence>
<comment type="caution">
    <text evidence="1">The sequence shown here is derived from an EMBL/GenBank/DDBJ whole genome shotgun (WGS) entry which is preliminary data.</text>
</comment>
<organism evidence="1 2">
    <name type="scientific">Herbiconiux gentiana</name>
    <dbReference type="NCBI Taxonomy" id="2970912"/>
    <lineage>
        <taxon>Bacteria</taxon>
        <taxon>Bacillati</taxon>
        <taxon>Actinomycetota</taxon>
        <taxon>Actinomycetes</taxon>
        <taxon>Micrococcales</taxon>
        <taxon>Microbacteriaceae</taxon>
        <taxon>Herbiconiux</taxon>
    </lineage>
</organism>
<reference evidence="1" key="1">
    <citation type="submission" date="2022-08" db="EMBL/GenBank/DDBJ databases">
        <authorList>
            <person name="Deng Y."/>
            <person name="Han X.-F."/>
            <person name="Zhang Y.-Q."/>
        </authorList>
    </citation>
    <scope>NUCLEOTIDE SEQUENCE</scope>
    <source>
        <strain evidence="1">CPCC 205716</strain>
    </source>
</reference>
<dbReference type="RefSeq" id="WP_259485112.1">
    <property type="nucleotide sequence ID" value="NZ_JANTEZ010000001.1"/>
</dbReference>
<dbReference type="Proteomes" id="UP001165580">
    <property type="component" value="Unassembled WGS sequence"/>
</dbReference>